<dbReference type="Gene3D" id="3.30.70.120">
    <property type="match status" value="1"/>
</dbReference>
<proteinExistence type="predicted"/>
<dbReference type="AlphaFoldDB" id="A0A6L9MW22"/>
<accession>A0A6L9MW22</accession>
<name>A0A6L9MW22_9ALTE</name>
<evidence type="ECO:0000313" key="1">
    <source>
        <dbReference type="EMBL" id="NDW22175.1"/>
    </source>
</evidence>
<gene>
    <name evidence="1" type="ORF">GTW09_11630</name>
</gene>
<dbReference type="InterPro" id="IPR015867">
    <property type="entry name" value="N-reg_PII/ATP_PRibTrfase_C"/>
</dbReference>
<protein>
    <submittedName>
        <fullName evidence="1">DUF3240 domain-containing protein</fullName>
    </submittedName>
</protein>
<dbReference type="RefSeq" id="WP_163112023.1">
    <property type="nucleotide sequence ID" value="NZ_JAAAWP010000006.1"/>
</dbReference>
<dbReference type="InterPro" id="IPR011322">
    <property type="entry name" value="N-reg_PII-like_a/b"/>
</dbReference>
<comment type="caution">
    <text evidence="1">The sequence shown here is derived from an EMBL/GenBank/DDBJ whole genome shotgun (WGS) entry which is preliminary data.</text>
</comment>
<dbReference type="Pfam" id="PF11582">
    <property type="entry name" value="DUF3240"/>
    <property type="match status" value="1"/>
</dbReference>
<reference evidence="1 2" key="1">
    <citation type="submission" date="2020-01" db="EMBL/GenBank/DDBJ databases">
        <title>Genomes of bacteria type strains.</title>
        <authorList>
            <person name="Chen J."/>
            <person name="Zhu S."/>
            <person name="Yang J."/>
        </authorList>
    </citation>
    <scope>NUCLEOTIDE SEQUENCE [LARGE SCALE GENOMIC DNA]</scope>
    <source>
        <strain evidence="1 2">LMG 22958</strain>
    </source>
</reference>
<evidence type="ECO:0000313" key="2">
    <source>
        <dbReference type="Proteomes" id="UP000478837"/>
    </source>
</evidence>
<dbReference type="SUPFAM" id="SSF54913">
    <property type="entry name" value="GlnB-like"/>
    <property type="match status" value="1"/>
</dbReference>
<dbReference type="EMBL" id="JAAAWP010000006">
    <property type="protein sequence ID" value="NDW22175.1"/>
    <property type="molecule type" value="Genomic_DNA"/>
</dbReference>
<organism evidence="1 2">
    <name type="scientific">Alteromonas hispanica</name>
    <dbReference type="NCBI Taxonomy" id="315421"/>
    <lineage>
        <taxon>Bacteria</taxon>
        <taxon>Pseudomonadati</taxon>
        <taxon>Pseudomonadota</taxon>
        <taxon>Gammaproteobacteria</taxon>
        <taxon>Alteromonadales</taxon>
        <taxon>Alteromonadaceae</taxon>
        <taxon>Alteromonas/Salinimonas group</taxon>
        <taxon>Alteromonas</taxon>
    </lineage>
</organism>
<keyword evidence="2" id="KW-1185">Reference proteome</keyword>
<dbReference type="InterPro" id="IPR021634">
    <property type="entry name" value="DUF3240"/>
</dbReference>
<dbReference type="Proteomes" id="UP000478837">
    <property type="component" value="Unassembled WGS sequence"/>
</dbReference>
<sequence>MPETVNLTVYVEQKRKEDVIDCLLPLTCISGFSISPCFGYSRDNAKLDLAEQVAGGRQLWKLDILHSDKDTNAIISALQSVNTHNPMRYVVSPVLSHGHI</sequence>